<dbReference type="Proteomes" id="UP000474676">
    <property type="component" value="Unassembled WGS sequence"/>
</dbReference>
<evidence type="ECO:0000256" key="3">
    <source>
        <dbReference type="ARBA" id="ARBA00022692"/>
    </source>
</evidence>
<evidence type="ECO:0000259" key="8">
    <source>
        <dbReference type="Pfam" id="PF06738"/>
    </source>
</evidence>
<dbReference type="PANTHER" id="PTHR34390">
    <property type="entry name" value="UPF0442 PROTEIN YJJB-RELATED"/>
    <property type="match status" value="1"/>
</dbReference>
<evidence type="ECO:0000313" key="9">
    <source>
        <dbReference type="EMBL" id="MST50851.1"/>
    </source>
</evidence>
<dbReference type="AlphaFoldDB" id="A0A6L5Y2W6"/>
<dbReference type="Pfam" id="PF06738">
    <property type="entry name" value="ThrE"/>
    <property type="match status" value="1"/>
</dbReference>
<organism evidence="9 10">
    <name type="scientific">Hornefia butyriciproducens</name>
    <dbReference type="NCBI Taxonomy" id="2652293"/>
    <lineage>
        <taxon>Bacteria</taxon>
        <taxon>Bacillati</taxon>
        <taxon>Bacillota</taxon>
        <taxon>Clostridia</taxon>
        <taxon>Peptostreptococcales</taxon>
        <taxon>Anaerovoracaceae</taxon>
        <taxon>Hornefia</taxon>
    </lineage>
</organism>
<evidence type="ECO:0000256" key="1">
    <source>
        <dbReference type="ARBA" id="ARBA00004651"/>
    </source>
</evidence>
<comment type="similarity">
    <text evidence="6">Belongs to the ThrE exporter (TC 2.A.79) family.</text>
</comment>
<evidence type="ECO:0000256" key="4">
    <source>
        <dbReference type="ARBA" id="ARBA00022989"/>
    </source>
</evidence>
<protein>
    <submittedName>
        <fullName evidence="9">Threonine/serine exporter family protein</fullName>
    </submittedName>
</protein>
<reference evidence="9 10" key="1">
    <citation type="submission" date="2019-08" db="EMBL/GenBank/DDBJ databases">
        <title>In-depth cultivation of the pig gut microbiome towards novel bacterial diversity and tailored functional studies.</title>
        <authorList>
            <person name="Wylensek D."/>
            <person name="Hitch T.C.A."/>
            <person name="Clavel T."/>
        </authorList>
    </citation>
    <scope>NUCLEOTIDE SEQUENCE [LARGE SCALE GENOMIC DNA]</scope>
    <source>
        <strain evidence="9 10">WCA-MUC-591-APC-3H</strain>
    </source>
</reference>
<feature type="transmembrane region" description="Helical" evidence="7">
    <location>
        <begin position="173"/>
        <end position="196"/>
    </location>
</feature>
<keyword evidence="5 7" id="KW-0472">Membrane</keyword>
<sequence>MENLENRNISYDKLLQTILDIGEEMVVAGAEVSRVEESIQRMCRAYGCDRINVFIIVSNLQVTVEAPDGQILTHIRCIERNDVNFDRLDYLNDLSRYICVVKPDVEHMKKKLDEVMNRKEQPGWLGLFGCICAASGFTAFFGGSVKDSIAAVGMAVVIVLITRFLAPRENNQIVFNFITSFLAGIAAVLMVHAGVGTNADKIMMGGIMLLIPGIAMTNAIRDMLIGDIASGMLRLTNALIVAAAIACGFAMAIVLTGGVLHI</sequence>
<keyword evidence="10" id="KW-1185">Reference proteome</keyword>
<dbReference type="InterPro" id="IPR010619">
    <property type="entry name" value="ThrE-like_N"/>
</dbReference>
<dbReference type="GeneID" id="303113832"/>
<dbReference type="GO" id="GO:0022857">
    <property type="term" value="F:transmembrane transporter activity"/>
    <property type="evidence" value="ECO:0007669"/>
    <property type="project" value="InterPro"/>
</dbReference>
<dbReference type="PANTHER" id="PTHR34390:SF2">
    <property type="entry name" value="SUCCINATE TRANSPORTER SUBUNIT YJJP-RELATED"/>
    <property type="match status" value="1"/>
</dbReference>
<evidence type="ECO:0000256" key="7">
    <source>
        <dbReference type="SAM" id="Phobius"/>
    </source>
</evidence>
<keyword evidence="2" id="KW-1003">Cell membrane</keyword>
<feature type="transmembrane region" description="Helical" evidence="7">
    <location>
        <begin position="202"/>
        <end position="220"/>
    </location>
</feature>
<comment type="caution">
    <text evidence="9">The sequence shown here is derived from an EMBL/GenBank/DDBJ whole genome shotgun (WGS) entry which is preliminary data.</text>
</comment>
<evidence type="ECO:0000313" key="10">
    <source>
        <dbReference type="Proteomes" id="UP000474676"/>
    </source>
</evidence>
<keyword evidence="4 7" id="KW-1133">Transmembrane helix</keyword>
<dbReference type="RefSeq" id="WP_154573334.1">
    <property type="nucleotide sequence ID" value="NZ_VUMZ01000001.1"/>
</dbReference>
<evidence type="ECO:0000256" key="2">
    <source>
        <dbReference type="ARBA" id="ARBA00022475"/>
    </source>
</evidence>
<feature type="transmembrane region" description="Helical" evidence="7">
    <location>
        <begin position="124"/>
        <end position="142"/>
    </location>
</feature>
<dbReference type="GO" id="GO:0005886">
    <property type="term" value="C:plasma membrane"/>
    <property type="evidence" value="ECO:0007669"/>
    <property type="project" value="UniProtKB-SubCell"/>
</dbReference>
<feature type="transmembrane region" description="Helical" evidence="7">
    <location>
        <begin position="148"/>
        <end position="166"/>
    </location>
</feature>
<name>A0A6L5Y2W6_9FIRM</name>
<dbReference type="InterPro" id="IPR050539">
    <property type="entry name" value="ThrE_Dicarb/AminoAcid_Exp"/>
</dbReference>
<feature type="domain" description="Threonine/serine exporter-like N-terminal" evidence="8">
    <location>
        <begin position="17"/>
        <end position="255"/>
    </location>
</feature>
<feature type="transmembrane region" description="Helical" evidence="7">
    <location>
        <begin position="232"/>
        <end position="260"/>
    </location>
</feature>
<comment type="subcellular location">
    <subcellularLocation>
        <location evidence="1">Cell membrane</location>
        <topology evidence="1">Multi-pass membrane protein</topology>
    </subcellularLocation>
</comment>
<proteinExistence type="inferred from homology"/>
<gene>
    <name evidence="9" type="ORF">FYJ64_00710</name>
</gene>
<dbReference type="GO" id="GO:0015744">
    <property type="term" value="P:succinate transport"/>
    <property type="evidence" value="ECO:0007669"/>
    <property type="project" value="TreeGrafter"/>
</dbReference>
<evidence type="ECO:0000256" key="5">
    <source>
        <dbReference type="ARBA" id="ARBA00023136"/>
    </source>
</evidence>
<accession>A0A6L5Y2W6</accession>
<dbReference type="EMBL" id="VUMZ01000001">
    <property type="protein sequence ID" value="MST50851.1"/>
    <property type="molecule type" value="Genomic_DNA"/>
</dbReference>
<keyword evidence="3 7" id="KW-0812">Transmembrane</keyword>
<evidence type="ECO:0000256" key="6">
    <source>
        <dbReference type="ARBA" id="ARBA00034125"/>
    </source>
</evidence>